<name>A0A9Q1AWE7_9SAUR</name>
<gene>
    <name evidence="1" type="ORF">JRQ81_002286</name>
</gene>
<keyword evidence="2" id="KW-1185">Reference proteome</keyword>
<organism evidence="1 2">
    <name type="scientific">Phrynocephalus forsythii</name>
    <dbReference type="NCBI Taxonomy" id="171643"/>
    <lineage>
        <taxon>Eukaryota</taxon>
        <taxon>Metazoa</taxon>
        <taxon>Chordata</taxon>
        <taxon>Craniata</taxon>
        <taxon>Vertebrata</taxon>
        <taxon>Euteleostomi</taxon>
        <taxon>Lepidosauria</taxon>
        <taxon>Squamata</taxon>
        <taxon>Bifurcata</taxon>
        <taxon>Unidentata</taxon>
        <taxon>Episquamata</taxon>
        <taxon>Toxicofera</taxon>
        <taxon>Iguania</taxon>
        <taxon>Acrodonta</taxon>
        <taxon>Agamidae</taxon>
        <taxon>Agaminae</taxon>
        <taxon>Phrynocephalus</taxon>
    </lineage>
</organism>
<sequence length="206" mass="23667">GWLFNTWCSRNSLVTWSESLTRLVRRGCHILHLYSTTVEYGENRRCEPSSEGERKPGEHDMVDKGDIVHKMEKMRVNHREEQAGKKHDEGRDLISWDEGVKIEMRTCNTEGRDKPIIEGLYVIDMSINEWEAWNSRQEGAGEGLKGLIDVGVQAETIGINREIQTKHKTVRLVKKGIQTEQERLTAKDIGLLLPLPVTLPQQLSFY</sequence>
<protein>
    <submittedName>
        <fullName evidence="1">Uncharacterized protein</fullName>
    </submittedName>
</protein>
<comment type="caution">
    <text evidence="1">The sequence shown here is derived from an EMBL/GenBank/DDBJ whole genome shotgun (WGS) entry which is preliminary data.</text>
</comment>
<proteinExistence type="predicted"/>
<accession>A0A9Q1AWE7</accession>
<dbReference type="EMBL" id="JAPFRF010000011">
    <property type="protein sequence ID" value="KAJ7316124.1"/>
    <property type="molecule type" value="Genomic_DNA"/>
</dbReference>
<dbReference type="AlphaFoldDB" id="A0A9Q1AWE7"/>
<feature type="non-terminal residue" evidence="1">
    <location>
        <position position="1"/>
    </location>
</feature>
<dbReference type="Proteomes" id="UP001142489">
    <property type="component" value="Unassembled WGS sequence"/>
</dbReference>
<evidence type="ECO:0000313" key="1">
    <source>
        <dbReference type="EMBL" id="KAJ7316124.1"/>
    </source>
</evidence>
<reference evidence="1" key="1">
    <citation type="journal article" date="2023" name="DNA Res.">
        <title>Chromosome-level genome assembly of Phrynocephalus forsythii using third-generation DNA sequencing and Hi-C analysis.</title>
        <authorList>
            <person name="Qi Y."/>
            <person name="Zhao W."/>
            <person name="Zhao Y."/>
            <person name="Niu C."/>
            <person name="Cao S."/>
            <person name="Zhang Y."/>
        </authorList>
    </citation>
    <scope>NUCLEOTIDE SEQUENCE</scope>
    <source>
        <tissue evidence="1">Muscle</tissue>
    </source>
</reference>
<evidence type="ECO:0000313" key="2">
    <source>
        <dbReference type="Proteomes" id="UP001142489"/>
    </source>
</evidence>